<keyword evidence="3" id="KW-1185">Reference proteome</keyword>
<dbReference type="EMBL" id="KZ997313">
    <property type="protein sequence ID" value="RKO87584.1"/>
    <property type="molecule type" value="Genomic_DNA"/>
</dbReference>
<dbReference type="Proteomes" id="UP000269721">
    <property type="component" value="Unassembled WGS sequence"/>
</dbReference>
<evidence type="ECO:0000256" key="1">
    <source>
        <dbReference type="SAM" id="MobiDB-lite"/>
    </source>
</evidence>
<accession>A0A4P9W5P1</accession>
<reference evidence="3" key="1">
    <citation type="journal article" date="2018" name="Nat. Microbiol.">
        <title>Leveraging single-cell genomics to expand the fungal tree of life.</title>
        <authorList>
            <person name="Ahrendt S.R."/>
            <person name="Quandt C.A."/>
            <person name="Ciobanu D."/>
            <person name="Clum A."/>
            <person name="Salamov A."/>
            <person name="Andreopoulos B."/>
            <person name="Cheng J.F."/>
            <person name="Woyke T."/>
            <person name="Pelin A."/>
            <person name="Henrissat B."/>
            <person name="Reynolds N.K."/>
            <person name="Benny G.L."/>
            <person name="Smith M.E."/>
            <person name="James T.Y."/>
            <person name="Grigoriev I.V."/>
        </authorList>
    </citation>
    <scope>NUCLEOTIDE SEQUENCE [LARGE SCALE GENOMIC DNA]</scope>
</reference>
<evidence type="ECO:0000313" key="2">
    <source>
        <dbReference type="EMBL" id="RKO87584.1"/>
    </source>
</evidence>
<proteinExistence type="predicted"/>
<feature type="region of interest" description="Disordered" evidence="1">
    <location>
        <begin position="295"/>
        <end position="317"/>
    </location>
</feature>
<organism evidence="2 3">
    <name type="scientific">Blyttiomyces helicus</name>
    <dbReference type="NCBI Taxonomy" id="388810"/>
    <lineage>
        <taxon>Eukaryota</taxon>
        <taxon>Fungi</taxon>
        <taxon>Fungi incertae sedis</taxon>
        <taxon>Chytridiomycota</taxon>
        <taxon>Chytridiomycota incertae sedis</taxon>
        <taxon>Chytridiomycetes</taxon>
        <taxon>Chytridiomycetes incertae sedis</taxon>
        <taxon>Blyttiomyces</taxon>
    </lineage>
</organism>
<feature type="compositionally biased region" description="Basic and acidic residues" evidence="1">
    <location>
        <begin position="139"/>
        <end position="172"/>
    </location>
</feature>
<sequence length="345" mass="36955">MSAKVVAKVSFKGTLRRVVITDSNIEWDGFLDQLSEILNSVAGTLCFEVAPAVGDDSASTFGSEGGVTYDTFLVVGEPVREEEGEGTKELGTEGEVASKVEVERTAKKAAEVADQAAVHTVTTLEQAAGPDTAPAAAQEHPDTVKEQHSAEEKGKAHEAPNRSSSARERPSASEDSADSKNPIEQFVESVEPLFEALRAHVEANHEVYEKIEKEMGVAGAEMGRTPTLKPAPEPATTLPRTGTSTTIVFIANLFIVHIHRSHSKWQPSEASHIVCSCVGRRRTFCPARAPSTATSPSIISTHGSTTFNEASESGAPEGHPRPYFCYCPWMAQMGISVYVNSSTSR</sequence>
<evidence type="ECO:0008006" key="4">
    <source>
        <dbReference type="Google" id="ProtNLM"/>
    </source>
</evidence>
<feature type="compositionally biased region" description="Low complexity" evidence="1">
    <location>
        <begin position="127"/>
        <end position="137"/>
    </location>
</feature>
<gene>
    <name evidence="2" type="ORF">BDK51DRAFT_45427</name>
</gene>
<dbReference type="OrthoDB" id="2152551at2759"/>
<protein>
    <recommendedName>
        <fullName evidence="4">PB1 domain-containing protein</fullName>
    </recommendedName>
</protein>
<dbReference type="AlphaFoldDB" id="A0A4P9W5P1"/>
<feature type="compositionally biased region" description="Polar residues" evidence="1">
    <location>
        <begin position="302"/>
        <end position="311"/>
    </location>
</feature>
<evidence type="ECO:0000313" key="3">
    <source>
        <dbReference type="Proteomes" id="UP000269721"/>
    </source>
</evidence>
<name>A0A4P9W5P1_9FUNG</name>
<feature type="region of interest" description="Disordered" evidence="1">
    <location>
        <begin position="126"/>
        <end position="183"/>
    </location>
</feature>